<accession>A0A7J5Y5D1</accession>
<dbReference type="SUPFAM" id="SSF54928">
    <property type="entry name" value="RNA-binding domain, RBD"/>
    <property type="match status" value="1"/>
</dbReference>
<dbReference type="PROSITE" id="PS50102">
    <property type="entry name" value="RRM"/>
    <property type="match status" value="1"/>
</dbReference>
<keyword evidence="5" id="KW-1185">Reference proteome</keyword>
<proteinExistence type="predicted"/>
<dbReference type="GO" id="GO:0003723">
    <property type="term" value="F:RNA binding"/>
    <property type="evidence" value="ECO:0007669"/>
    <property type="project" value="UniProtKB-UniRule"/>
</dbReference>
<dbReference type="PANTHER" id="PTHR11176:SF61">
    <property type="entry name" value="SRA STEM-LOOP INTERACTING RNA BINDING PROTEIN"/>
    <property type="match status" value="1"/>
</dbReference>
<reference evidence="4 5" key="1">
    <citation type="submission" date="2020-03" db="EMBL/GenBank/DDBJ databases">
        <title>Dissostichus mawsoni Genome sequencing and assembly.</title>
        <authorList>
            <person name="Park H."/>
        </authorList>
    </citation>
    <scope>NUCLEOTIDE SEQUENCE [LARGE SCALE GENOMIC DNA]</scope>
    <source>
        <strain evidence="4">DM0001</strain>
        <tissue evidence="4">Muscle</tissue>
    </source>
</reference>
<evidence type="ECO:0000259" key="3">
    <source>
        <dbReference type="PROSITE" id="PS50102"/>
    </source>
</evidence>
<gene>
    <name evidence="4" type="ORF">F7725_007466</name>
</gene>
<feature type="domain" description="RRM" evidence="3">
    <location>
        <begin position="9"/>
        <end position="89"/>
    </location>
</feature>
<comment type="caution">
    <text evidence="4">The sequence shown here is derived from an EMBL/GenBank/DDBJ whole genome shotgun (WGS) entry which is preliminary data.</text>
</comment>
<dbReference type="Pfam" id="PF00076">
    <property type="entry name" value="RRM_1"/>
    <property type="match status" value="1"/>
</dbReference>
<evidence type="ECO:0000256" key="1">
    <source>
        <dbReference type="ARBA" id="ARBA00022884"/>
    </source>
</evidence>
<keyword evidence="1 2" id="KW-0694">RNA-binding</keyword>
<organism evidence="4 5">
    <name type="scientific">Dissostichus mawsoni</name>
    <name type="common">Antarctic cod</name>
    <dbReference type="NCBI Taxonomy" id="36200"/>
    <lineage>
        <taxon>Eukaryota</taxon>
        <taxon>Metazoa</taxon>
        <taxon>Chordata</taxon>
        <taxon>Craniata</taxon>
        <taxon>Vertebrata</taxon>
        <taxon>Euteleostomi</taxon>
        <taxon>Actinopterygii</taxon>
        <taxon>Neopterygii</taxon>
        <taxon>Teleostei</taxon>
        <taxon>Neoteleostei</taxon>
        <taxon>Acanthomorphata</taxon>
        <taxon>Eupercaria</taxon>
        <taxon>Perciformes</taxon>
        <taxon>Notothenioidei</taxon>
        <taxon>Nototheniidae</taxon>
        <taxon>Dissostichus</taxon>
    </lineage>
</organism>
<evidence type="ECO:0000313" key="5">
    <source>
        <dbReference type="Proteomes" id="UP000518266"/>
    </source>
</evidence>
<evidence type="ECO:0000313" key="4">
    <source>
        <dbReference type="EMBL" id="KAF3844303.1"/>
    </source>
</evidence>
<dbReference type="InterPro" id="IPR012677">
    <property type="entry name" value="Nucleotide-bd_a/b_plait_sf"/>
</dbReference>
<name>A0A7J5Y5D1_DISMA</name>
<dbReference type="AlphaFoldDB" id="A0A7J5Y5D1"/>
<evidence type="ECO:0000256" key="2">
    <source>
        <dbReference type="PROSITE-ProRule" id="PRU00176"/>
    </source>
</evidence>
<protein>
    <recommendedName>
        <fullName evidence="3">RRM domain-containing protein</fullName>
    </recommendedName>
</protein>
<dbReference type="EMBL" id="JAAKFY010000015">
    <property type="protein sequence ID" value="KAF3844303.1"/>
    <property type="molecule type" value="Genomic_DNA"/>
</dbReference>
<dbReference type="CDD" id="cd12242">
    <property type="entry name" value="RRM_SLIRP"/>
    <property type="match status" value="1"/>
</dbReference>
<dbReference type="InterPro" id="IPR035979">
    <property type="entry name" value="RBD_domain_sf"/>
</dbReference>
<dbReference type="SMART" id="SM00360">
    <property type="entry name" value="RRM"/>
    <property type="match status" value="1"/>
</dbReference>
<dbReference type="Gene3D" id="3.30.70.330">
    <property type="match status" value="1"/>
</dbReference>
<sequence>MAAPSKKVFEVFVSKIPWTLAGKEMKEYFAQFGPVKKCLLPFDKETGFHKGFCWVGFTTEEGLNNALQKDPHSWREQRFRRTDVNLKGPGQAKTLNMTEAVILWCR</sequence>
<dbReference type="InterPro" id="IPR034152">
    <property type="entry name" value="SLIRP_RRM"/>
</dbReference>
<dbReference type="PANTHER" id="PTHR11176">
    <property type="entry name" value="BOULE-RELATED"/>
    <property type="match status" value="1"/>
</dbReference>
<dbReference type="OrthoDB" id="6159137at2759"/>
<dbReference type="Proteomes" id="UP000518266">
    <property type="component" value="Unassembled WGS sequence"/>
</dbReference>
<dbReference type="InterPro" id="IPR000504">
    <property type="entry name" value="RRM_dom"/>
</dbReference>